<dbReference type="InterPro" id="IPR015995">
    <property type="entry name" value="MlrC_N"/>
</dbReference>
<dbReference type="InterPro" id="IPR010799">
    <property type="entry name" value="MlrC_C"/>
</dbReference>
<keyword evidence="1" id="KW-0378">Hydrolase</keyword>
<dbReference type="GO" id="GO:0006508">
    <property type="term" value="P:proteolysis"/>
    <property type="evidence" value="ECO:0007669"/>
    <property type="project" value="UniProtKB-KW"/>
</dbReference>
<dbReference type="EMBL" id="WIEZ01000019">
    <property type="protein sequence ID" value="NKM48855.1"/>
    <property type="molecule type" value="Genomic_DNA"/>
</dbReference>
<protein>
    <recommendedName>
        <fullName evidence="1">Microcystinase C</fullName>
        <shortName evidence="1">MlrC</shortName>
    </recommendedName>
</protein>
<proteinExistence type="inferred from homology"/>
<dbReference type="AlphaFoldDB" id="A0A8I2KLU4"/>
<feature type="domain" description="Microcystin LR degradation protein MlrC C-terminal" evidence="2">
    <location>
        <begin position="306"/>
        <end position="483"/>
    </location>
</feature>
<dbReference type="Proteomes" id="UP000662259">
    <property type="component" value="Unassembled WGS sequence"/>
</dbReference>
<accession>A0A8I2KLU4</accession>
<comment type="cofactor">
    <cofactor evidence="1">
        <name>Zn(2+)</name>
        <dbReference type="ChEBI" id="CHEBI:29105"/>
    </cofactor>
    <text evidence="1">Binds 1 zinc ion per subunit.</text>
</comment>
<organism evidence="4 5">
    <name type="scientific">Rhizobium leguminosarum bv. viciae</name>
    <dbReference type="NCBI Taxonomy" id="387"/>
    <lineage>
        <taxon>Bacteria</taxon>
        <taxon>Pseudomonadati</taxon>
        <taxon>Pseudomonadota</taxon>
        <taxon>Alphaproteobacteria</taxon>
        <taxon>Hyphomicrobiales</taxon>
        <taxon>Rhizobiaceae</taxon>
        <taxon>Rhizobium/Agrobacterium group</taxon>
        <taxon>Rhizobium</taxon>
    </lineage>
</organism>
<dbReference type="InterPro" id="IPR009197">
    <property type="entry name" value="MlrC"/>
</dbReference>
<comment type="caution">
    <text evidence="4">The sequence shown here is derived from an EMBL/GenBank/DDBJ whole genome shotgun (WGS) entry which is preliminary data.</text>
</comment>
<keyword evidence="1" id="KW-0645">Protease</keyword>
<keyword evidence="1" id="KW-0479">Metal-binding</keyword>
<comment type="function">
    <text evidence="1">Involved in peptidolytic degradation of cyclic heptapeptide hepatotoxin microcystin (MC).</text>
</comment>
<dbReference type="Pfam" id="PF07364">
    <property type="entry name" value="DUF1485"/>
    <property type="match status" value="1"/>
</dbReference>
<sequence>MRFAIWRMEKLMRIAVGGILHETNTFRRQDAQLLDFEIVREKSLIEAHSGVRSYIGGMLDAAEKAGAVVQPTMFASAEAGGVIEEEAYASMLGDLLASIERALPVDAVALALHGAGIAKAIGNIEIDICRKVRDLVGPNVKIVLTLDLHGNLDASLSVIVDAIFGTNFHPHTDMFERGQDAINILPELLSGRIIPKLHIEKLPILLVTATTMYGPMATVNELCRSIEQEPDIIACTFFHGFVWTDTADTGPSVLVIANGDAQKAREAAQRVARFVWERRDKFRSNALSPETAIESALSSGAWPVALLDGGDDPGGGCPGDGTYLLRAMLDANLTNTCFAAMFDPSVVAKALAAGVGATIEVELGGKTDVRHGSPIAATAYVKILTDGQFLCQSPMGKGSQVIVGRTARLQIGGIDVIVVSERHQPIDTEIFLIHGIDVTRYRIIALKCTNHWRAGFAKVVKRDFLADSPGIMSRNLSDHSYTHLSRPIWPLDQSAVY</sequence>
<evidence type="ECO:0000259" key="2">
    <source>
        <dbReference type="Pfam" id="PF07171"/>
    </source>
</evidence>
<gene>
    <name evidence="4" type="ORF">GFL91_28705</name>
</gene>
<keyword evidence="1" id="KW-0482">Metalloprotease</keyword>
<comment type="similarity">
    <text evidence="1">Belongs to the peptidase M81 family.</text>
</comment>
<feature type="domain" description="Microcystin LR degradation protein MlrC N-terminal" evidence="3">
    <location>
        <begin position="13"/>
        <end position="296"/>
    </location>
</feature>
<dbReference type="PIRSF" id="PIRSF012702">
    <property type="entry name" value="UCP012702"/>
    <property type="match status" value="1"/>
</dbReference>
<dbReference type="GO" id="GO:0046872">
    <property type="term" value="F:metal ion binding"/>
    <property type="evidence" value="ECO:0007669"/>
    <property type="project" value="UniProtKB-KW"/>
</dbReference>
<reference evidence="4" key="1">
    <citation type="submission" date="2019-10" db="EMBL/GenBank/DDBJ databases">
        <title>Rhizobium leguminosarum symbiovar viciae collection.</title>
        <authorList>
            <person name="Boivin S."/>
            <person name="Lepetit M."/>
        </authorList>
    </citation>
    <scope>NUCLEOTIDE SEQUENCE</scope>
    <source>
        <strain evidence="4">L143</strain>
    </source>
</reference>
<dbReference type="Pfam" id="PF07171">
    <property type="entry name" value="MlrC_C"/>
    <property type="match status" value="1"/>
</dbReference>
<evidence type="ECO:0000313" key="4">
    <source>
        <dbReference type="EMBL" id="NKM48855.1"/>
    </source>
</evidence>
<evidence type="ECO:0000259" key="3">
    <source>
        <dbReference type="Pfam" id="PF07364"/>
    </source>
</evidence>
<dbReference type="GO" id="GO:0008237">
    <property type="term" value="F:metallopeptidase activity"/>
    <property type="evidence" value="ECO:0007669"/>
    <property type="project" value="UniProtKB-KW"/>
</dbReference>
<evidence type="ECO:0000256" key="1">
    <source>
        <dbReference type="PIRNR" id="PIRNR012702"/>
    </source>
</evidence>
<evidence type="ECO:0000313" key="5">
    <source>
        <dbReference type="Proteomes" id="UP000662259"/>
    </source>
</evidence>
<name>A0A8I2KLU4_RHILV</name>